<dbReference type="AlphaFoldDB" id="A0A517P6R0"/>
<evidence type="ECO:0000256" key="1">
    <source>
        <dbReference type="SAM" id="MobiDB-lite"/>
    </source>
</evidence>
<sequence>MTVAVVSPGRILDPSISAPELAAQLGPALAGWWMPAASRAEAAAALCDDAFLRVPRRPDEPGACAVLCWRRGGGAALREGLPIPVRWEGVDNPGEPVHDPRLPKDLRSVADDVRREFPDEGRGRQLALDDPPAENGPPLPDLSGFSPDVLTAGSGFASLSAGLIAAATAPDERVQGEHPRVWATGAWRPGGGVDEVVGMPAKVAAAREIAAEWGDDQIQFFAPDGQLQQVKDAAASPGPAVTPRTFAADPRPAVALAPLLAACRLPPDPRADLDVLLEYEEALRPHDAPSADAFYRAAILPHVVVDVSPSGESPGPITHLVTVVSGQTEPAELAARALRPPPAVLLLHTHEFRSKTARLQGRLRQGGVLSVDACEFIHPGDQADAGAAWMPALGDALRASVARFLEGADASRVLFELTGGTSAMKLALALGGAIPAGAVCRVLDSGRYHPVLNRAMPGTQRDAVWRAGESWGAEP</sequence>
<reference evidence="2 3" key="1">
    <citation type="submission" date="2019-02" db="EMBL/GenBank/DDBJ databases">
        <title>Deep-cultivation of Planctomycetes and their phenomic and genomic characterization uncovers novel biology.</title>
        <authorList>
            <person name="Wiegand S."/>
            <person name="Jogler M."/>
            <person name="Boedeker C."/>
            <person name="Pinto D."/>
            <person name="Vollmers J."/>
            <person name="Rivas-Marin E."/>
            <person name="Kohn T."/>
            <person name="Peeters S.H."/>
            <person name="Heuer A."/>
            <person name="Rast P."/>
            <person name="Oberbeckmann S."/>
            <person name="Bunk B."/>
            <person name="Jeske O."/>
            <person name="Meyerdierks A."/>
            <person name="Storesund J.E."/>
            <person name="Kallscheuer N."/>
            <person name="Luecker S."/>
            <person name="Lage O.M."/>
            <person name="Pohl T."/>
            <person name="Merkel B.J."/>
            <person name="Hornburger P."/>
            <person name="Mueller R.-W."/>
            <person name="Bruemmer F."/>
            <person name="Labrenz M."/>
            <person name="Spormann A.M."/>
            <person name="Op den Camp H."/>
            <person name="Overmann J."/>
            <person name="Amann R."/>
            <person name="Jetten M.S.M."/>
            <person name="Mascher T."/>
            <person name="Medema M.H."/>
            <person name="Devos D.P."/>
            <person name="Kaster A.-K."/>
            <person name="Ovreas L."/>
            <person name="Rohde M."/>
            <person name="Galperin M.Y."/>
            <person name="Jogler C."/>
        </authorList>
    </citation>
    <scope>NUCLEOTIDE SEQUENCE [LARGE SCALE GENOMIC DNA]</scope>
    <source>
        <strain evidence="2 3">CA12</strain>
    </source>
</reference>
<dbReference type="RefSeq" id="WP_145357893.1">
    <property type="nucleotide sequence ID" value="NZ_CP036265.1"/>
</dbReference>
<keyword evidence="3" id="KW-1185">Reference proteome</keyword>
<feature type="region of interest" description="Disordered" evidence="1">
    <location>
        <begin position="114"/>
        <end position="146"/>
    </location>
</feature>
<name>A0A517P6R0_9PLAN</name>
<dbReference type="EMBL" id="CP036265">
    <property type="protein sequence ID" value="QDT15055.1"/>
    <property type="molecule type" value="Genomic_DNA"/>
</dbReference>
<protein>
    <submittedName>
        <fullName evidence="2">Uncharacterized protein</fullName>
    </submittedName>
</protein>
<accession>A0A517P6R0</accession>
<gene>
    <name evidence="2" type="ORF">CA12_11350</name>
</gene>
<dbReference type="KEGG" id="acaf:CA12_11350"/>
<organism evidence="2 3">
    <name type="scientific">Alienimonas californiensis</name>
    <dbReference type="NCBI Taxonomy" id="2527989"/>
    <lineage>
        <taxon>Bacteria</taxon>
        <taxon>Pseudomonadati</taxon>
        <taxon>Planctomycetota</taxon>
        <taxon>Planctomycetia</taxon>
        <taxon>Planctomycetales</taxon>
        <taxon>Planctomycetaceae</taxon>
        <taxon>Alienimonas</taxon>
    </lineage>
</organism>
<evidence type="ECO:0000313" key="2">
    <source>
        <dbReference type="EMBL" id="QDT15055.1"/>
    </source>
</evidence>
<proteinExistence type="predicted"/>
<dbReference type="Proteomes" id="UP000318741">
    <property type="component" value="Chromosome"/>
</dbReference>
<evidence type="ECO:0000313" key="3">
    <source>
        <dbReference type="Proteomes" id="UP000318741"/>
    </source>
</evidence>
<feature type="compositionally biased region" description="Basic and acidic residues" evidence="1">
    <location>
        <begin position="114"/>
        <end position="123"/>
    </location>
</feature>